<dbReference type="EMBL" id="BNAQ01000002">
    <property type="protein sequence ID" value="GHH14986.1"/>
    <property type="molecule type" value="Genomic_DNA"/>
</dbReference>
<dbReference type="Proteomes" id="UP000652430">
    <property type="component" value="Unassembled WGS sequence"/>
</dbReference>
<evidence type="ECO:0000256" key="1">
    <source>
        <dbReference type="SAM" id="SignalP"/>
    </source>
</evidence>
<sequence length="152" mass="15659">MKLFALLAAVALPVVAVAATNAVSLSSTVTTEKTVLTNGHPETVVSDAKHVVPGDRLILATNYRNVTTQPVVHFVVTNPVPNGVIFTGDSTPGAQVSVDGGRTFGALAALRIAVAGVAPRQAQATDVTHLRWTLPSIAPGASGSLKYRGIVR</sequence>
<comment type="caution">
    <text evidence="2">The sequence shown here is derived from an EMBL/GenBank/DDBJ whole genome shotgun (WGS) entry which is preliminary data.</text>
</comment>
<feature type="signal peptide" evidence="1">
    <location>
        <begin position="1"/>
        <end position="18"/>
    </location>
</feature>
<keyword evidence="1" id="KW-0732">Signal</keyword>
<reference evidence="3" key="1">
    <citation type="journal article" date="2019" name="Int. J. Syst. Evol. Microbiol.">
        <title>The Global Catalogue of Microorganisms (GCM) 10K type strain sequencing project: providing services to taxonomists for standard genome sequencing and annotation.</title>
        <authorList>
            <consortium name="The Broad Institute Genomics Platform"/>
            <consortium name="The Broad Institute Genome Sequencing Center for Infectious Disease"/>
            <person name="Wu L."/>
            <person name="Ma J."/>
        </authorList>
    </citation>
    <scope>NUCLEOTIDE SEQUENCE [LARGE SCALE GENOMIC DNA]</scope>
    <source>
        <strain evidence="3">CGMCC 1.8957</strain>
    </source>
</reference>
<evidence type="ECO:0008006" key="4">
    <source>
        <dbReference type="Google" id="ProtNLM"/>
    </source>
</evidence>
<evidence type="ECO:0000313" key="3">
    <source>
        <dbReference type="Proteomes" id="UP000652430"/>
    </source>
</evidence>
<gene>
    <name evidence="2" type="ORF">GCM10008023_17280</name>
</gene>
<protein>
    <recommendedName>
        <fullName evidence="4">DUF11 domain-containing protein</fullName>
    </recommendedName>
</protein>
<dbReference type="RefSeq" id="WP_189675900.1">
    <property type="nucleotide sequence ID" value="NZ_BNAQ01000002.1"/>
</dbReference>
<feature type="chain" id="PRO_5046575807" description="DUF11 domain-containing protein" evidence="1">
    <location>
        <begin position="19"/>
        <end position="152"/>
    </location>
</feature>
<accession>A0ABQ3LI60</accession>
<organism evidence="2 3">
    <name type="scientific">Sphingomonas glacialis</name>
    <dbReference type="NCBI Taxonomy" id="658225"/>
    <lineage>
        <taxon>Bacteria</taxon>
        <taxon>Pseudomonadati</taxon>
        <taxon>Pseudomonadota</taxon>
        <taxon>Alphaproteobacteria</taxon>
        <taxon>Sphingomonadales</taxon>
        <taxon>Sphingomonadaceae</taxon>
        <taxon>Sphingomonas</taxon>
    </lineage>
</organism>
<proteinExistence type="predicted"/>
<name>A0ABQ3LI60_9SPHN</name>
<evidence type="ECO:0000313" key="2">
    <source>
        <dbReference type="EMBL" id="GHH14986.1"/>
    </source>
</evidence>
<keyword evidence="3" id="KW-1185">Reference proteome</keyword>